<dbReference type="EMBL" id="CH476627">
    <property type="protein sequence ID" value="EDO03756.1"/>
    <property type="molecule type" value="Genomic_DNA"/>
</dbReference>
<accession>A7ELP0</accession>
<dbReference type="HOGENOM" id="CLU_2832719_0_0_1"/>
<name>A7ELP0_SCLS1</name>
<reference evidence="2" key="1">
    <citation type="journal article" date="2011" name="PLoS Genet.">
        <title>Genomic analysis of the necrotrophic fungal pathogens Sclerotinia sclerotiorum and Botrytis cinerea.</title>
        <authorList>
            <person name="Amselem J."/>
            <person name="Cuomo C.A."/>
            <person name="van Kan J.A."/>
            <person name="Viaud M."/>
            <person name="Benito E.P."/>
            <person name="Couloux A."/>
            <person name="Coutinho P.M."/>
            <person name="de Vries R.P."/>
            <person name="Dyer P.S."/>
            <person name="Fillinger S."/>
            <person name="Fournier E."/>
            <person name="Gout L."/>
            <person name="Hahn M."/>
            <person name="Kohn L."/>
            <person name="Lapalu N."/>
            <person name="Plummer K.M."/>
            <person name="Pradier J.M."/>
            <person name="Quevillon E."/>
            <person name="Sharon A."/>
            <person name="Simon A."/>
            <person name="ten Have A."/>
            <person name="Tudzynski B."/>
            <person name="Tudzynski P."/>
            <person name="Wincker P."/>
            <person name="Andrew M."/>
            <person name="Anthouard V."/>
            <person name="Beever R.E."/>
            <person name="Beffa R."/>
            <person name="Benoit I."/>
            <person name="Bouzid O."/>
            <person name="Brault B."/>
            <person name="Chen Z."/>
            <person name="Choquer M."/>
            <person name="Collemare J."/>
            <person name="Cotton P."/>
            <person name="Danchin E.G."/>
            <person name="Da Silva C."/>
            <person name="Gautier A."/>
            <person name="Giraud C."/>
            <person name="Giraud T."/>
            <person name="Gonzalez C."/>
            <person name="Grossetete S."/>
            <person name="Guldener U."/>
            <person name="Henrissat B."/>
            <person name="Howlett B.J."/>
            <person name="Kodira C."/>
            <person name="Kretschmer M."/>
            <person name="Lappartient A."/>
            <person name="Leroch M."/>
            <person name="Levis C."/>
            <person name="Mauceli E."/>
            <person name="Neuveglise C."/>
            <person name="Oeser B."/>
            <person name="Pearson M."/>
            <person name="Poulain J."/>
            <person name="Poussereau N."/>
            <person name="Quesneville H."/>
            <person name="Rascle C."/>
            <person name="Schumacher J."/>
            <person name="Segurens B."/>
            <person name="Sexton A."/>
            <person name="Silva E."/>
            <person name="Sirven C."/>
            <person name="Soanes D.M."/>
            <person name="Talbot N.J."/>
            <person name="Templeton M."/>
            <person name="Yandava C."/>
            <person name="Yarden O."/>
            <person name="Zeng Q."/>
            <person name="Rollins J.A."/>
            <person name="Lebrun M.H."/>
            <person name="Dickman M."/>
        </authorList>
    </citation>
    <scope>NUCLEOTIDE SEQUENCE [LARGE SCALE GENOMIC DNA]</scope>
    <source>
        <strain evidence="2">ATCC 18683 / 1980 / Ss-1</strain>
    </source>
</reference>
<protein>
    <submittedName>
        <fullName evidence="1">Uncharacterized protein</fullName>
    </submittedName>
</protein>
<dbReference type="Proteomes" id="UP000001312">
    <property type="component" value="Unassembled WGS sequence"/>
</dbReference>
<dbReference type="InParanoid" id="A7ELP0"/>
<gene>
    <name evidence="1" type="ORF">SS1G_06237</name>
</gene>
<dbReference type="GeneID" id="5489002"/>
<keyword evidence="2" id="KW-1185">Reference proteome</keyword>
<evidence type="ECO:0000313" key="1">
    <source>
        <dbReference type="EMBL" id="EDO03756.1"/>
    </source>
</evidence>
<sequence>MGGQAATIRSFDLIAAASSMSRQVSSADFARSGYSGAASFMPVYQVCRKGAVRRRLLLGTGVEAAA</sequence>
<evidence type="ECO:0000313" key="2">
    <source>
        <dbReference type="Proteomes" id="UP000001312"/>
    </source>
</evidence>
<proteinExistence type="predicted"/>
<organism evidence="1 2">
    <name type="scientific">Sclerotinia sclerotiorum (strain ATCC 18683 / 1980 / Ss-1)</name>
    <name type="common">White mold</name>
    <name type="synonym">Whetzelinia sclerotiorum</name>
    <dbReference type="NCBI Taxonomy" id="665079"/>
    <lineage>
        <taxon>Eukaryota</taxon>
        <taxon>Fungi</taxon>
        <taxon>Dikarya</taxon>
        <taxon>Ascomycota</taxon>
        <taxon>Pezizomycotina</taxon>
        <taxon>Leotiomycetes</taxon>
        <taxon>Helotiales</taxon>
        <taxon>Sclerotiniaceae</taxon>
        <taxon>Sclerotinia</taxon>
    </lineage>
</organism>
<dbReference type="KEGG" id="ssl:SS1G_06237"/>
<dbReference type="AlphaFoldDB" id="A7ELP0"/>
<dbReference type="RefSeq" id="XP_001593315.1">
    <property type="nucleotide sequence ID" value="XM_001593265.1"/>
</dbReference>